<sequence length="556" mass="60103">MLLSVRDLCISYGIGGRAVDAVRNVSFELYAGEVLAVVGESGSGKSTVAHALINLLAPNATVTSGEIKFDGEPIQGFSDAQWRGIRGRRIGLVPQDPALSLNPTTKVGAQVAEPLLIHGLASRKDAHAEAVRLLDMAGLTEPAARAQQYPHEFSGGMKQRALIATALAGQPEMVIADEPTSALDVTVQKQILDHIDGLVKELGTAVLMITHDLGVAADRADRIIVMRKGEIVETGTADDVMLRPQHDYTKKLLRAAPSLHSHEARTVLVTDKATGKASSRAADARDGAPDITSPLLRVENLTKEFALPGGRGGKRTLTAVDDMSFDLHRGETLAVVGESGSGKSTTARLVLRLEKPTSGRIVFDDQDITDLEGERLRALRRRFQMVYQSPYASLNPRFSIQQLIAEPLVSFKLGDSKSRAERVRELLDQVQLPQLFLNRGPDELSGGQRQRVAIARALALEPEFIVLDEAVSALDVSVQAQILDLLTELQQENDLTYLFITHDLAVVAQISDRVAVMKNGVLVELGRTGDILMKPQEPYTRKLIDAIPGHGSSHAA</sequence>
<evidence type="ECO:0000256" key="3">
    <source>
        <dbReference type="ARBA" id="ARBA00022741"/>
    </source>
</evidence>
<name>A0A7J5B3L8_9MICO</name>
<feature type="domain" description="ABC transporter" evidence="5">
    <location>
        <begin position="3"/>
        <end position="253"/>
    </location>
</feature>
<feature type="domain" description="ABC transporter" evidence="5">
    <location>
        <begin position="296"/>
        <end position="544"/>
    </location>
</feature>
<gene>
    <name evidence="6" type="ORF">F8O03_07055</name>
</gene>
<dbReference type="InterPro" id="IPR003439">
    <property type="entry name" value="ABC_transporter-like_ATP-bd"/>
</dbReference>
<dbReference type="AlphaFoldDB" id="A0A7J5B3L8"/>
<dbReference type="NCBIfam" id="NF008453">
    <property type="entry name" value="PRK11308.1"/>
    <property type="match status" value="2"/>
</dbReference>
<dbReference type="Gene3D" id="3.40.50.300">
    <property type="entry name" value="P-loop containing nucleotide triphosphate hydrolases"/>
    <property type="match status" value="2"/>
</dbReference>
<organism evidence="6 7">
    <name type="scientific">Pseudoclavibacter terrae</name>
    <dbReference type="NCBI Taxonomy" id="1530195"/>
    <lineage>
        <taxon>Bacteria</taxon>
        <taxon>Bacillati</taxon>
        <taxon>Actinomycetota</taxon>
        <taxon>Actinomycetes</taxon>
        <taxon>Micrococcales</taxon>
        <taxon>Microbacteriaceae</taxon>
        <taxon>Pseudoclavibacter</taxon>
    </lineage>
</organism>
<dbReference type="Pfam" id="PF08352">
    <property type="entry name" value="oligo_HPY"/>
    <property type="match status" value="2"/>
</dbReference>
<comment type="caution">
    <text evidence="6">The sequence shown here is derived from an EMBL/GenBank/DDBJ whole genome shotgun (WGS) entry which is preliminary data.</text>
</comment>
<proteinExistence type="inferred from homology"/>
<accession>A0A7J5B3L8</accession>
<evidence type="ECO:0000256" key="4">
    <source>
        <dbReference type="ARBA" id="ARBA00022840"/>
    </source>
</evidence>
<keyword evidence="4 6" id="KW-0067">ATP-binding</keyword>
<dbReference type="GO" id="GO:0016887">
    <property type="term" value="F:ATP hydrolysis activity"/>
    <property type="evidence" value="ECO:0007669"/>
    <property type="project" value="InterPro"/>
</dbReference>
<dbReference type="GO" id="GO:0055085">
    <property type="term" value="P:transmembrane transport"/>
    <property type="evidence" value="ECO:0007669"/>
    <property type="project" value="UniProtKB-ARBA"/>
</dbReference>
<evidence type="ECO:0000256" key="2">
    <source>
        <dbReference type="ARBA" id="ARBA00022448"/>
    </source>
</evidence>
<dbReference type="NCBIfam" id="NF010167">
    <property type="entry name" value="PRK13648.1"/>
    <property type="match status" value="2"/>
</dbReference>
<dbReference type="InterPro" id="IPR003593">
    <property type="entry name" value="AAA+_ATPase"/>
</dbReference>
<keyword evidence="3" id="KW-0547">Nucleotide-binding</keyword>
<dbReference type="NCBIfam" id="NF007739">
    <property type="entry name" value="PRK10419.1"/>
    <property type="match status" value="2"/>
</dbReference>
<keyword evidence="2" id="KW-0813">Transport</keyword>
<dbReference type="InterPro" id="IPR050319">
    <property type="entry name" value="ABC_transp_ATP-bind"/>
</dbReference>
<dbReference type="FunFam" id="3.40.50.300:FF:000016">
    <property type="entry name" value="Oligopeptide ABC transporter ATP-binding component"/>
    <property type="match status" value="1"/>
</dbReference>
<evidence type="ECO:0000313" key="7">
    <source>
        <dbReference type="Proteomes" id="UP000490386"/>
    </source>
</evidence>
<dbReference type="GO" id="GO:0005524">
    <property type="term" value="F:ATP binding"/>
    <property type="evidence" value="ECO:0007669"/>
    <property type="project" value="UniProtKB-KW"/>
</dbReference>
<dbReference type="PROSITE" id="PS00211">
    <property type="entry name" value="ABC_TRANSPORTER_1"/>
    <property type="match status" value="2"/>
</dbReference>
<protein>
    <submittedName>
        <fullName evidence="6">ABC transporter ATP-binding protein</fullName>
    </submittedName>
</protein>
<keyword evidence="7" id="KW-1185">Reference proteome</keyword>
<dbReference type="InterPro" id="IPR013563">
    <property type="entry name" value="Oligopep_ABC_C"/>
</dbReference>
<dbReference type="PANTHER" id="PTHR43776">
    <property type="entry name" value="TRANSPORT ATP-BINDING PROTEIN"/>
    <property type="match status" value="1"/>
</dbReference>
<dbReference type="InterPro" id="IPR017871">
    <property type="entry name" value="ABC_transporter-like_CS"/>
</dbReference>
<evidence type="ECO:0000313" key="6">
    <source>
        <dbReference type="EMBL" id="KAB1638600.1"/>
    </source>
</evidence>
<dbReference type="GO" id="GO:0015833">
    <property type="term" value="P:peptide transport"/>
    <property type="evidence" value="ECO:0007669"/>
    <property type="project" value="InterPro"/>
</dbReference>
<dbReference type="PROSITE" id="PS50893">
    <property type="entry name" value="ABC_TRANSPORTER_2"/>
    <property type="match status" value="2"/>
</dbReference>
<dbReference type="CDD" id="cd03257">
    <property type="entry name" value="ABC_NikE_OppD_transporters"/>
    <property type="match status" value="2"/>
</dbReference>
<dbReference type="OrthoDB" id="4008250at2"/>
<dbReference type="Pfam" id="PF00005">
    <property type="entry name" value="ABC_tran"/>
    <property type="match status" value="2"/>
</dbReference>
<dbReference type="SMART" id="SM00382">
    <property type="entry name" value="AAA"/>
    <property type="match status" value="2"/>
</dbReference>
<dbReference type="InterPro" id="IPR027417">
    <property type="entry name" value="P-loop_NTPase"/>
</dbReference>
<dbReference type="SUPFAM" id="SSF52540">
    <property type="entry name" value="P-loop containing nucleoside triphosphate hydrolases"/>
    <property type="match status" value="2"/>
</dbReference>
<comment type="similarity">
    <text evidence="1">Belongs to the ABC transporter superfamily.</text>
</comment>
<reference evidence="6 7" key="1">
    <citation type="submission" date="2019-09" db="EMBL/GenBank/DDBJ databases">
        <title>Phylogeny of genus Pseudoclavibacter and closely related genus.</title>
        <authorList>
            <person name="Li Y."/>
        </authorList>
    </citation>
    <scope>NUCLEOTIDE SEQUENCE [LARGE SCALE GENOMIC DNA]</scope>
    <source>
        <strain evidence="6 7">THG-MD12</strain>
    </source>
</reference>
<dbReference type="Proteomes" id="UP000490386">
    <property type="component" value="Unassembled WGS sequence"/>
</dbReference>
<dbReference type="EMBL" id="WBJX01000002">
    <property type="protein sequence ID" value="KAB1638600.1"/>
    <property type="molecule type" value="Genomic_DNA"/>
</dbReference>
<evidence type="ECO:0000259" key="5">
    <source>
        <dbReference type="PROSITE" id="PS50893"/>
    </source>
</evidence>
<evidence type="ECO:0000256" key="1">
    <source>
        <dbReference type="ARBA" id="ARBA00005417"/>
    </source>
</evidence>